<organism evidence="6 7">
    <name type="scientific">Nonomuraea purpurea</name>
    <dbReference type="NCBI Taxonomy" id="1849276"/>
    <lineage>
        <taxon>Bacteria</taxon>
        <taxon>Bacillati</taxon>
        <taxon>Actinomycetota</taxon>
        <taxon>Actinomycetes</taxon>
        <taxon>Streptosporangiales</taxon>
        <taxon>Streptosporangiaceae</taxon>
        <taxon>Nonomuraea</taxon>
    </lineage>
</organism>
<dbReference type="InterPro" id="IPR029063">
    <property type="entry name" value="SAM-dependent_MTases_sf"/>
</dbReference>
<evidence type="ECO:0000313" key="7">
    <source>
        <dbReference type="Proteomes" id="UP001595851"/>
    </source>
</evidence>
<name>A0ABV8G0P0_9ACTN</name>
<keyword evidence="4" id="KW-0808">Transferase</keyword>
<evidence type="ECO:0000259" key="5">
    <source>
        <dbReference type="Pfam" id="PF05175"/>
    </source>
</evidence>
<feature type="domain" description="Methyltransferase small" evidence="5">
    <location>
        <begin position="75"/>
        <end position="197"/>
    </location>
</feature>
<dbReference type="Proteomes" id="UP001595851">
    <property type="component" value="Unassembled WGS sequence"/>
</dbReference>
<dbReference type="EMBL" id="JBHSBI010000001">
    <property type="protein sequence ID" value="MFC4005952.1"/>
    <property type="molecule type" value="Genomic_DNA"/>
</dbReference>
<evidence type="ECO:0000256" key="1">
    <source>
        <dbReference type="ARBA" id="ARBA00022490"/>
    </source>
</evidence>
<evidence type="ECO:0000256" key="2">
    <source>
        <dbReference type="ARBA" id="ARBA00022552"/>
    </source>
</evidence>
<keyword evidence="7" id="KW-1185">Reference proteome</keyword>
<dbReference type="RefSeq" id="WP_379526118.1">
    <property type="nucleotide sequence ID" value="NZ_JBHSBI010000001.1"/>
</dbReference>
<dbReference type="SUPFAM" id="SSF53335">
    <property type="entry name" value="S-adenosyl-L-methionine-dependent methyltransferases"/>
    <property type="match status" value="1"/>
</dbReference>
<dbReference type="InterPro" id="IPR046977">
    <property type="entry name" value="RsmC/RlmG"/>
</dbReference>
<dbReference type="CDD" id="cd02440">
    <property type="entry name" value="AdoMet_MTases"/>
    <property type="match status" value="1"/>
</dbReference>
<evidence type="ECO:0000256" key="4">
    <source>
        <dbReference type="ARBA" id="ARBA00022679"/>
    </source>
</evidence>
<dbReference type="InterPro" id="IPR002052">
    <property type="entry name" value="DNA_methylase_N6_adenine_CS"/>
</dbReference>
<sequence>MGQTDPPRSRPTGSSYTPMLSAAEAERIRQWHQRAYEAAKIEAGSGQTFTYLGRTLVVPPEVQPITGMSHLLGEAVLNEVRPDDQVLDMGTGCGVNAILAAATAGRVLAVDINPIAVQAARDNAGRNNVADRIETRHSDVFSHVDGRFDLIIFDPPFRWFAARDLLEAATTDENYRAMTTFFRNARQHLTPNGRMLTFFGTSGDLAYFKQLTDEGGFTRQVIAHHDLIKDGSTVDYFTFRLTQTSAAPRPRPAA</sequence>
<comment type="caution">
    <text evidence="6">The sequence shown here is derived from an EMBL/GenBank/DDBJ whole genome shotgun (WGS) entry which is preliminary data.</text>
</comment>
<keyword evidence="1" id="KW-0963">Cytoplasm</keyword>
<keyword evidence="3 6" id="KW-0489">Methyltransferase</keyword>
<dbReference type="Pfam" id="PF05175">
    <property type="entry name" value="MTS"/>
    <property type="match status" value="1"/>
</dbReference>
<evidence type="ECO:0000256" key="3">
    <source>
        <dbReference type="ARBA" id="ARBA00022603"/>
    </source>
</evidence>
<dbReference type="GO" id="GO:0008168">
    <property type="term" value="F:methyltransferase activity"/>
    <property type="evidence" value="ECO:0007669"/>
    <property type="project" value="UniProtKB-KW"/>
</dbReference>
<dbReference type="InterPro" id="IPR007848">
    <property type="entry name" value="Small_mtfrase_dom"/>
</dbReference>
<accession>A0ABV8G0P0</accession>
<reference evidence="7" key="1">
    <citation type="journal article" date="2019" name="Int. J. Syst. Evol. Microbiol.">
        <title>The Global Catalogue of Microorganisms (GCM) 10K type strain sequencing project: providing services to taxonomists for standard genome sequencing and annotation.</title>
        <authorList>
            <consortium name="The Broad Institute Genomics Platform"/>
            <consortium name="The Broad Institute Genome Sequencing Center for Infectious Disease"/>
            <person name="Wu L."/>
            <person name="Ma J."/>
        </authorList>
    </citation>
    <scope>NUCLEOTIDE SEQUENCE [LARGE SCALE GENOMIC DNA]</scope>
    <source>
        <strain evidence="7">TBRC 1276</strain>
    </source>
</reference>
<dbReference type="PROSITE" id="PS00092">
    <property type="entry name" value="N6_MTASE"/>
    <property type="match status" value="1"/>
</dbReference>
<dbReference type="Gene3D" id="3.40.50.150">
    <property type="entry name" value="Vaccinia Virus protein VP39"/>
    <property type="match status" value="1"/>
</dbReference>
<proteinExistence type="predicted"/>
<dbReference type="GO" id="GO:0032259">
    <property type="term" value="P:methylation"/>
    <property type="evidence" value="ECO:0007669"/>
    <property type="project" value="UniProtKB-KW"/>
</dbReference>
<gene>
    <name evidence="6" type="ORF">ACFOY2_01870</name>
</gene>
<dbReference type="PANTHER" id="PTHR47816:SF4">
    <property type="entry name" value="RIBOSOMAL RNA SMALL SUBUNIT METHYLTRANSFERASE C"/>
    <property type="match status" value="1"/>
</dbReference>
<keyword evidence="2" id="KW-0698">rRNA processing</keyword>
<dbReference type="PANTHER" id="PTHR47816">
    <property type="entry name" value="RIBOSOMAL RNA SMALL SUBUNIT METHYLTRANSFERASE C"/>
    <property type="match status" value="1"/>
</dbReference>
<evidence type="ECO:0000313" key="6">
    <source>
        <dbReference type="EMBL" id="MFC4005952.1"/>
    </source>
</evidence>
<protein>
    <submittedName>
        <fullName evidence="6">Methyltransferase</fullName>
    </submittedName>
</protein>